<dbReference type="RefSeq" id="XP_016238190.1">
    <property type="nucleotide sequence ID" value="XM_016379513.1"/>
</dbReference>
<feature type="transmembrane region" description="Helical" evidence="6">
    <location>
        <begin position="270"/>
        <end position="290"/>
    </location>
</feature>
<keyword evidence="5 6" id="KW-0472">Membrane</keyword>
<feature type="transmembrane region" description="Helical" evidence="6">
    <location>
        <begin position="382"/>
        <end position="398"/>
    </location>
</feature>
<dbReference type="Pfam" id="PF06609">
    <property type="entry name" value="TRI12"/>
    <property type="match status" value="1"/>
</dbReference>
<dbReference type="GO" id="GO:0022857">
    <property type="term" value="F:transmembrane transporter activity"/>
    <property type="evidence" value="ECO:0007669"/>
    <property type="project" value="InterPro"/>
</dbReference>
<dbReference type="HOGENOM" id="CLU_000960_25_2_1"/>
<dbReference type="PROSITE" id="PS50850">
    <property type="entry name" value="MFS"/>
    <property type="match status" value="1"/>
</dbReference>
<dbReference type="InterPro" id="IPR036259">
    <property type="entry name" value="MFS_trans_sf"/>
</dbReference>
<dbReference type="AlphaFoldDB" id="A0A0D2C2Z9"/>
<sequence length="578" mass="62680">MASTTEDTCQLEKFIVTEQEEAANAVSFPASSGEDSTFQEVEEVKMTIKAWSYGFSFWIIPVFSAIESEVAVKVGIVSISDVTWWMPLYLFCNASSQILFASNSDLFGRRWFLIVGNILVFTGLLVIGAGVNTKMIMAGCVIQGIGAGLAQLAAFALPELLPNRLRHVGIVISDIGTWLDVVLGPVAGRYAIRHGDQWRWLFYGPAIGVAGIVATLYLVYYPPKHPRGIPWHQAIKNLDYGGAMLYSIGGSLVFSGIVQTTTIPASDPKVFGTLVSGFGVLVAFALYEHFMPLRAALTPPHIFAKDKGREFTFPFIAGTISNMGYFATNVAFLTQVEVFWTSPTSSLSYTLAIILPQNLGLPLGQVFVGLFGSKIRHWRTQYFVAIFLSVLFGTLLALGTKHNMALMMVFSFLCQFGFGYQVPLSMTFLQFGAPQTELGVSGGLAGGGKWTGAWLASSIYTTVLSNSLRNESKHKVPAAAIKAGLPAADVPALMIALNQGSDALEKVPHMTGSILAAARNSLFDSYTIAIRNVCLCSLGFGVVCLIAICLCQDITPKMTPKTEVFLENDINAEKNKYH</sequence>
<accession>A0A0D2C2Z9</accession>
<dbReference type="Proteomes" id="UP000053328">
    <property type="component" value="Unassembled WGS sequence"/>
</dbReference>
<dbReference type="InterPro" id="IPR020846">
    <property type="entry name" value="MFS_dom"/>
</dbReference>
<dbReference type="InterPro" id="IPR010573">
    <property type="entry name" value="MFS_Str1/Tri12-like"/>
</dbReference>
<evidence type="ECO:0000256" key="5">
    <source>
        <dbReference type="ARBA" id="ARBA00023136"/>
    </source>
</evidence>
<dbReference type="PANTHER" id="PTHR23501:SF195">
    <property type="entry name" value="PEP5"/>
    <property type="match status" value="1"/>
</dbReference>
<evidence type="ECO:0000259" key="7">
    <source>
        <dbReference type="PROSITE" id="PS50850"/>
    </source>
</evidence>
<dbReference type="GO" id="GO:0005886">
    <property type="term" value="C:plasma membrane"/>
    <property type="evidence" value="ECO:0007669"/>
    <property type="project" value="TreeGrafter"/>
</dbReference>
<dbReference type="OrthoDB" id="4139357at2759"/>
<keyword evidence="3 6" id="KW-0812">Transmembrane</keyword>
<feature type="transmembrane region" description="Helical" evidence="6">
    <location>
        <begin position="528"/>
        <end position="548"/>
    </location>
</feature>
<evidence type="ECO:0000256" key="2">
    <source>
        <dbReference type="ARBA" id="ARBA00022448"/>
    </source>
</evidence>
<comment type="subcellular location">
    <subcellularLocation>
        <location evidence="1">Membrane</location>
        <topology evidence="1">Multi-pass membrane protein</topology>
    </subcellularLocation>
</comment>
<keyword evidence="4 6" id="KW-1133">Transmembrane helix</keyword>
<keyword evidence="2" id="KW-0813">Transport</keyword>
<dbReference type="GeneID" id="27332252"/>
<feature type="transmembrane region" description="Helical" evidence="6">
    <location>
        <begin position="346"/>
        <end position="370"/>
    </location>
</feature>
<organism evidence="8 9">
    <name type="scientific">Exophiala spinifera</name>
    <dbReference type="NCBI Taxonomy" id="91928"/>
    <lineage>
        <taxon>Eukaryota</taxon>
        <taxon>Fungi</taxon>
        <taxon>Dikarya</taxon>
        <taxon>Ascomycota</taxon>
        <taxon>Pezizomycotina</taxon>
        <taxon>Eurotiomycetes</taxon>
        <taxon>Chaetothyriomycetidae</taxon>
        <taxon>Chaetothyriales</taxon>
        <taxon>Herpotrichiellaceae</taxon>
        <taxon>Exophiala</taxon>
    </lineage>
</organism>
<feature type="transmembrane region" description="Helical" evidence="6">
    <location>
        <begin position="200"/>
        <end position="220"/>
    </location>
</feature>
<evidence type="ECO:0000256" key="1">
    <source>
        <dbReference type="ARBA" id="ARBA00004141"/>
    </source>
</evidence>
<dbReference type="VEuPathDB" id="FungiDB:PV08_05169"/>
<feature type="transmembrane region" description="Helical" evidence="6">
    <location>
        <begin position="112"/>
        <end position="130"/>
    </location>
</feature>
<evidence type="ECO:0000313" key="9">
    <source>
        <dbReference type="Proteomes" id="UP000053328"/>
    </source>
</evidence>
<evidence type="ECO:0000256" key="4">
    <source>
        <dbReference type="ARBA" id="ARBA00022989"/>
    </source>
</evidence>
<dbReference type="SUPFAM" id="SSF103473">
    <property type="entry name" value="MFS general substrate transporter"/>
    <property type="match status" value="1"/>
</dbReference>
<feature type="transmembrane region" description="Helical" evidence="6">
    <location>
        <begin position="82"/>
        <end position="100"/>
    </location>
</feature>
<proteinExistence type="predicted"/>
<protein>
    <recommendedName>
        <fullName evidence="7">Major facilitator superfamily (MFS) profile domain-containing protein</fullName>
    </recommendedName>
</protein>
<dbReference type="PANTHER" id="PTHR23501">
    <property type="entry name" value="MAJOR FACILITATOR SUPERFAMILY"/>
    <property type="match status" value="1"/>
</dbReference>
<gene>
    <name evidence="8" type="ORF">PV08_05169</name>
</gene>
<evidence type="ECO:0000256" key="3">
    <source>
        <dbReference type="ARBA" id="ARBA00022692"/>
    </source>
</evidence>
<evidence type="ECO:0000313" key="8">
    <source>
        <dbReference type="EMBL" id="KIW17974.1"/>
    </source>
</evidence>
<keyword evidence="9" id="KW-1185">Reference proteome</keyword>
<feature type="transmembrane region" description="Helical" evidence="6">
    <location>
        <begin position="55"/>
        <end position="76"/>
    </location>
</feature>
<feature type="transmembrane region" description="Helical" evidence="6">
    <location>
        <begin position="311"/>
        <end position="334"/>
    </location>
</feature>
<dbReference type="Gene3D" id="1.20.1250.20">
    <property type="entry name" value="MFS general substrate transporter like domains"/>
    <property type="match status" value="1"/>
</dbReference>
<feature type="transmembrane region" description="Helical" evidence="6">
    <location>
        <begin position="136"/>
        <end position="156"/>
    </location>
</feature>
<name>A0A0D2C2Z9_9EURO</name>
<evidence type="ECO:0000256" key="6">
    <source>
        <dbReference type="SAM" id="Phobius"/>
    </source>
</evidence>
<dbReference type="EMBL" id="KN847494">
    <property type="protein sequence ID" value="KIW17974.1"/>
    <property type="molecule type" value="Genomic_DNA"/>
</dbReference>
<feature type="transmembrane region" description="Helical" evidence="6">
    <location>
        <begin position="240"/>
        <end position="258"/>
    </location>
</feature>
<feature type="domain" description="Major facilitator superfamily (MFS) profile" evidence="7">
    <location>
        <begin position="42"/>
        <end position="501"/>
    </location>
</feature>
<feature type="transmembrane region" description="Helical" evidence="6">
    <location>
        <begin position="404"/>
        <end position="422"/>
    </location>
</feature>
<reference evidence="8 9" key="1">
    <citation type="submission" date="2015-01" db="EMBL/GenBank/DDBJ databases">
        <title>The Genome Sequence of Exophiala spinifera CBS89968.</title>
        <authorList>
            <consortium name="The Broad Institute Genomics Platform"/>
            <person name="Cuomo C."/>
            <person name="de Hoog S."/>
            <person name="Gorbushina A."/>
            <person name="Stielow B."/>
            <person name="Teixiera M."/>
            <person name="Abouelleil A."/>
            <person name="Chapman S.B."/>
            <person name="Priest M."/>
            <person name="Young S.K."/>
            <person name="Wortman J."/>
            <person name="Nusbaum C."/>
            <person name="Birren B."/>
        </authorList>
    </citation>
    <scope>NUCLEOTIDE SEQUENCE [LARGE SCALE GENOMIC DNA]</scope>
    <source>
        <strain evidence="8 9">CBS 89968</strain>
    </source>
</reference>